<evidence type="ECO:0000259" key="3">
    <source>
        <dbReference type="Pfam" id="PF07331"/>
    </source>
</evidence>
<evidence type="ECO:0000313" key="4">
    <source>
        <dbReference type="EMBL" id="SLN57175.1"/>
    </source>
</evidence>
<feature type="transmembrane region" description="Helical" evidence="2">
    <location>
        <begin position="47"/>
        <end position="70"/>
    </location>
</feature>
<evidence type="ECO:0000313" key="5">
    <source>
        <dbReference type="Proteomes" id="UP000193900"/>
    </source>
</evidence>
<feature type="compositionally biased region" description="Acidic residues" evidence="1">
    <location>
        <begin position="80"/>
        <end position="93"/>
    </location>
</feature>
<protein>
    <submittedName>
        <fullName evidence="4">Tripartite tricarboxylate transporter TctB family protein</fullName>
    </submittedName>
</protein>
<evidence type="ECO:0000256" key="2">
    <source>
        <dbReference type="SAM" id="Phobius"/>
    </source>
</evidence>
<keyword evidence="5" id="KW-1185">Reference proteome</keyword>
<dbReference type="Proteomes" id="UP000193900">
    <property type="component" value="Unassembled WGS sequence"/>
</dbReference>
<evidence type="ECO:0000256" key="1">
    <source>
        <dbReference type="SAM" id="MobiDB-lite"/>
    </source>
</evidence>
<dbReference type="AlphaFoldDB" id="A0A1Y5T786"/>
<feature type="transmembrane region" description="Helical" evidence="2">
    <location>
        <begin position="15"/>
        <end position="35"/>
    </location>
</feature>
<organism evidence="4 5">
    <name type="scientific">Roseisalinus antarcticus</name>
    <dbReference type="NCBI Taxonomy" id="254357"/>
    <lineage>
        <taxon>Bacteria</taxon>
        <taxon>Pseudomonadati</taxon>
        <taxon>Pseudomonadota</taxon>
        <taxon>Alphaproteobacteria</taxon>
        <taxon>Rhodobacterales</taxon>
        <taxon>Roseobacteraceae</taxon>
        <taxon>Roseisalinus</taxon>
    </lineage>
</organism>
<proteinExistence type="predicted"/>
<feature type="transmembrane region" description="Helical" evidence="2">
    <location>
        <begin position="114"/>
        <end position="138"/>
    </location>
</feature>
<dbReference type="InterPro" id="IPR009936">
    <property type="entry name" value="DUF1468"/>
</dbReference>
<keyword evidence="2" id="KW-0472">Membrane</keyword>
<keyword evidence="2" id="KW-1133">Transmembrane helix</keyword>
<dbReference type="RefSeq" id="WP_085879427.1">
    <property type="nucleotide sequence ID" value="NZ_FWFZ01000012.1"/>
</dbReference>
<name>A0A1Y5T786_9RHOB</name>
<feature type="domain" description="DUF1468" evidence="3">
    <location>
        <begin position="20"/>
        <end position="173"/>
    </location>
</feature>
<dbReference type="OrthoDB" id="9895381at2"/>
<dbReference type="Pfam" id="PF07331">
    <property type="entry name" value="TctB"/>
    <property type="match status" value="1"/>
</dbReference>
<accession>A0A1Y5T786</accession>
<sequence length="179" mass="18774">MTSDTDSTGGRVDAYAEWIITLAVLGIMSTAFLAARSWPPDAAMFPMVLSGLAIGLLILKLVFMVMAALVPPPATTEETPAADEADGGGDLDEPPPGAFATANGRAWGEALLCLVIFFTVLSLFGIVVTLVVFGIGYLKIVGHRSLIFGVIYVGVLMGAVHLLFVQLLSLPLPEGILFP</sequence>
<keyword evidence="2" id="KW-0812">Transmembrane</keyword>
<gene>
    <name evidence="4" type="ORF">ROA7023_02591</name>
</gene>
<feature type="region of interest" description="Disordered" evidence="1">
    <location>
        <begin position="74"/>
        <end position="94"/>
    </location>
</feature>
<dbReference type="EMBL" id="FWFZ01000012">
    <property type="protein sequence ID" value="SLN57175.1"/>
    <property type="molecule type" value="Genomic_DNA"/>
</dbReference>
<feature type="transmembrane region" description="Helical" evidence="2">
    <location>
        <begin position="145"/>
        <end position="169"/>
    </location>
</feature>
<reference evidence="4 5" key="1">
    <citation type="submission" date="2017-03" db="EMBL/GenBank/DDBJ databases">
        <authorList>
            <person name="Afonso C.L."/>
            <person name="Miller P.J."/>
            <person name="Scott M.A."/>
            <person name="Spackman E."/>
            <person name="Goraichik I."/>
            <person name="Dimitrov K.M."/>
            <person name="Suarez D.L."/>
            <person name="Swayne D.E."/>
        </authorList>
    </citation>
    <scope>NUCLEOTIDE SEQUENCE [LARGE SCALE GENOMIC DNA]</scope>
    <source>
        <strain evidence="4 5">CECT 7023</strain>
    </source>
</reference>